<dbReference type="GO" id="GO:0006782">
    <property type="term" value="P:protoporphyrinogen IX biosynthetic process"/>
    <property type="evidence" value="ECO:0007669"/>
    <property type="project" value="TreeGrafter"/>
</dbReference>
<dbReference type="SUPFAM" id="SSF102886">
    <property type="entry name" value="Coproporphyrinogen III oxidase"/>
    <property type="match status" value="1"/>
</dbReference>
<feature type="compositionally biased region" description="Low complexity" evidence="7">
    <location>
        <begin position="209"/>
        <end position="222"/>
    </location>
</feature>
<evidence type="ECO:0000313" key="8">
    <source>
        <dbReference type="EMBL" id="KAF9511990.1"/>
    </source>
</evidence>
<comment type="subunit">
    <text evidence="3">Homodimer.</text>
</comment>
<accession>A0A9P6DVS7</accession>
<protein>
    <recommendedName>
        <fullName evidence="4">coproporphyrinogen oxidase</fullName>
        <ecNumber evidence="4">1.3.3.3</ecNumber>
    </recommendedName>
</protein>
<dbReference type="Gene3D" id="3.40.1500.10">
    <property type="entry name" value="Coproporphyrinogen III oxidase, aerobic"/>
    <property type="match status" value="1"/>
</dbReference>
<organism evidence="8 9">
    <name type="scientific">Hydnum rufescens UP504</name>
    <dbReference type="NCBI Taxonomy" id="1448309"/>
    <lineage>
        <taxon>Eukaryota</taxon>
        <taxon>Fungi</taxon>
        <taxon>Dikarya</taxon>
        <taxon>Basidiomycota</taxon>
        <taxon>Agaricomycotina</taxon>
        <taxon>Agaricomycetes</taxon>
        <taxon>Cantharellales</taxon>
        <taxon>Hydnaceae</taxon>
        <taxon>Hydnum</taxon>
    </lineage>
</organism>
<feature type="region of interest" description="Disordered" evidence="7">
    <location>
        <begin position="202"/>
        <end position="225"/>
    </location>
</feature>
<dbReference type="InterPro" id="IPR001260">
    <property type="entry name" value="Coprogen_oxidase_aer"/>
</dbReference>
<dbReference type="NCBIfam" id="NF003727">
    <property type="entry name" value="PRK05330.1"/>
    <property type="match status" value="1"/>
</dbReference>
<keyword evidence="6" id="KW-0627">Porphyrin biosynthesis</keyword>
<dbReference type="OrthoDB" id="15318at2759"/>
<comment type="caution">
    <text evidence="8">The sequence shown here is derived from an EMBL/GenBank/DDBJ whole genome shotgun (WGS) entry which is preliminary data.</text>
</comment>
<comment type="similarity">
    <text evidence="2">Belongs to the aerobic coproporphyrinogen-III oxidase family.</text>
</comment>
<evidence type="ECO:0000256" key="2">
    <source>
        <dbReference type="ARBA" id="ARBA00010644"/>
    </source>
</evidence>
<evidence type="ECO:0000256" key="3">
    <source>
        <dbReference type="ARBA" id="ARBA00011738"/>
    </source>
</evidence>
<gene>
    <name evidence="8" type="ORF">BS47DRAFT_1346149</name>
</gene>
<dbReference type="InterPro" id="IPR018375">
    <property type="entry name" value="Coprogen_oxidase_CS"/>
</dbReference>
<dbReference type="EMBL" id="MU128993">
    <property type="protein sequence ID" value="KAF9511990.1"/>
    <property type="molecule type" value="Genomic_DNA"/>
</dbReference>
<dbReference type="GO" id="GO:0005737">
    <property type="term" value="C:cytoplasm"/>
    <property type="evidence" value="ECO:0007669"/>
    <property type="project" value="TreeGrafter"/>
</dbReference>
<dbReference type="AlphaFoldDB" id="A0A9P6DVS7"/>
<proteinExistence type="inferred from homology"/>
<name>A0A9P6DVS7_9AGAM</name>
<dbReference type="PANTHER" id="PTHR10755:SF0">
    <property type="entry name" value="OXYGEN-DEPENDENT COPROPORPHYRINOGEN-III OXIDASE, MITOCHONDRIAL"/>
    <property type="match status" value="1"/>
</dbReference>
<evidence type="ECO:0000256" key="5">
    <source>
        <dbReference type="ARBA" id="ARBA00023002"/>
    </source>
</evidence>
<evidence type="ECO:0000256" key="6">
    <source>
        <dbReference type="ARBA" id="ARBA00023244"/>
    </source>
</evidence>
<dbReference type="Pfam" id="PF01218">
    <property type="entry name" value="Coprogen_oxidas"/>
    <property type="match status" value="1"/>
</dbReference>
<evidence type="ECO:0000256" key="7">
    <source>
        <dbReference type="SAM" id="MobiDB-lite"/>
    </source>
</evidence>
<dbReference type="InterPro" id="IPR036406">
    <property type="entry name" value="Coprogen_oxidase_aer_sf"/>
</dbReference>
<dbReference type="PIRSF" id="PIRSF000166">
    <property type="entry name" value="Coproporphyri_ox"/>
    <property type="match status" value="1"/>
</dbReference>
<keyword evidence="9" id="KW-1185">Reference proteome</keyword>
<dbReference type="Proteomes" id="UP000886523">
    <property type="component" value="Unassembled WGS sequence"/>
</dbReference>
<evidence type="ECO:0000256" key="4">
    <source>
        <dbReference type="ARBA" id="ARBA00012869"/>
    </source>
</evidence>
<dbReference type="PANTHER" id="PTHR10755">
    <property type="entry name" value="COPROPORPHYRINOGEN III OXIDASE, MITOCHONDRIAL"/>
    <property type="match status" value="1"/>
</dbReference>
<dbReference type="GO" id="GO:0004109">
    <property type="term" value="F:coproporphyrinogen oxidase activity"/>
    <property type="evidence" value="ECO:0007669"/>
    <property type="project" value="UniProtKB-EC"/>
</dbReference>
<keyword evidence="5" id="KW-0560">Oxidoreductase</keyword>
<dbReference type="PRINTS" id="PR00073">
    <property type="entry name" value="COPRGNOXDASE"/>
</dbReference>
<reference evidence="8" key="1">
    <citation type="journal article" date="2020" name="Nat. Commun.">
        <title>Large-scale genome sequencing of mycorrhizal fungi provides insights into the early evolution of symbiotic traits.</title>
        <authorList>
            <person name="Miyauchi S."/>
            <person name="Kiss E."/>
            <person name="Kuo A."/>
            <person name="Drula E."/>
            <person name="Kohler A."/>
            <person name="Sanchez-Garcia M."/>
            <person name="Morin E."/>
            <person name="Andreopoulos B."/>
            <person name="Barry K.W."/>
            <person name="Bonito G."/>
            <person name="Buee M."/>
            <person name="Carver A."/>
            <person name="Chen C."/>
            <person name="Cichocki N."/>
            <person name="Clum A."/>
            <person name="Culley D."/>
            <person name="Crous P.W."/>
            <person name="Fauchery L."/>
            <person name="Girlanda M."/>
            <person name="Hayes R.D."/>
            <person name="Keri Z."/>
            <person name="LaButti K."/>
            <person name="Lipzen A."/>
            <person name="Lombard V."/>
            <person name="Magnuson J."/>
            <person name="Maillard F."/>
            <person name="Murat C."/>
            <person name="Nolan M."/>
            <person name="Ohm R.A."/>
            <person name="Pangilinan J."/>
            <person name="Pereira M.F."/>
            <person name="Perotto S."/>
            <person name="Peter M."/>
            <person name="Pfister S."/>
            <person name="Riley R."/>
            <person name="Sitrit Y."/>
            <person name="Stielow J.B."/>
            <person name="Szollosi G."/>
            <person name="Zifcakova L."/>
            <person name="Stursova M."/>
            <person name="Spatafora J.W."/>
            <person name="Tedersoo L."/>
            <person name="Vaario L.M."/>
            <person name="Yamada A."/>
            <person name="Yan M."/>
            <person name="Wang P."/>
            <person name="Xu J."/>
            <person name="Bruns T."/>
            <person name="Baldrian P."/>
            <person name="Vilgalys R."/>
            <person name="Dunand C."/>
            <person name="Henrissat B."/>
            <person name="Grigoriev I.V."/>
            <person name="Hibbett D."/>
            <person name="Nagy L.G."/>
            <person name="Martin F.M."/>
        </authorList>
    </citation>
    <scope>NUCLEOTIDE SEQUENCE</scope>
    <source>
        <strain evidence="8">UP504</strain>
    </source>
</reference>
<dbReference type="EC" id="1.3.3.3" evidence="4"/>
<evidence type="ECO:0000313" key="9">
    <source>
        <dbReference type="Proteomes" id="UP000886523"/>
    </source>
</evidence>
<evidence type="ECO:0000256" key="1">
    <source>
        <dbReference type="ARBA" id="ARBA00005168"/>
    </source>
</evidence>
<dbReference type="PROSITE" id="PS01021">
    <property type="entry name" value="COPROGEN_OXIDASE"/>
    <property type="match status" value="1"/>
</dbReference>
<comment type="pathway">
    <text evidence="1">Porphyrin-containing compound metabolism; protoporphyrin-IX biosynthesis; protoporphyrinogen-IX from coproporphyrinogen-III (O2 route): step 1/1.</text>
</comment>
<sequence length="335" mass="37305">MSGIHDKPSVDFLSPAVPMRDRMTAYAKDLQERIIHSLESLDQDPPSSATIASGSVLEKAGVNISSVHGKLPPRAIEQMRADHAGIPYDLSSGAHVPFFAAGISIVLHPRNPNAPTRNPPPPGKVLAWWFGGGSDLTPSYLFEEDAKTFHGALKSACDPFGTAIYPAFKSWCDEYFHIPHREETRGIGGIFFDDFSYPPHKRLPPPPSSSSSGSSSQGGSPQRPHSADEIFAFIRSCGDAFIPSYIPILARRKDVPYTDHMRRWQLLRRGRYVEFNLIYDRGTKFGLKTPGPRIESILMSLPETARWEYRSDMGEEEGSEEKKLLDILKSPKDWI</sequence>